<sequence length="170" mass="18752">MAAPLIHFVHGKESGPWGGKIKALAEVGRRLGCQVESLDYSFTQDPEERLARLLGACVSRTGELLLVGSSMGGWVAAEACTRLDAKGLFLLAPALHMPGYPTQDPAVSGRHVEIVHGWNDAVIPYENSIRFAREHQCTLHLVESDHRLNDCIPLLCGWFESFLQRLLQAH</sequence>
<dbReference type="Proteomes" id="UP000622890">
    <property type="component" value="Unassembled WGS sequence"/>
</dbReference>
<dbReference type="Gene3D" id="3.40.50.1820">
    <property type="entry name" value="alpha/beta hydrolase"/>
    <property type="match status" value="1"/>
</dbReference>
<feature type="domain" description="AB hydrolase-1" evidence="1">
    <location>
        <begin position="33"/>
        <end position="120"/>
    </location>
</feature>
<dbReference type="EMBL" id="JAEPBG010000004">
    <property type="protein sequence ID" value="MBK4735239.1"/>
    <property type="molecule type" value="Genomic_DNA"/>
</dbReference>
<dbReference type="RefSeq" id="WP_200592017.1">
    <property type="nucleotide sequence ID" value="NZ_JAEPBG010000004.1"/>
</dbReference>
<reference evidence="2" key="1">
    <citation type="submission" date="2021-01" db="EMBL/GenBank/DDBJ databases">
        <title>Genome sequence of strain Noviherbaspirillum sp. DKR-6.</title>
        <authorList>
            <person name="Chaudhary D.K."/>
        </authorList>
    </citation>
    <scope>NUCLEOTIDE SEQUENCE</scope>
    <source>
        <strain evidence="2">DKR-6</strain>
    </source>
</reference>
<dbReference type="AlphaFoldDB" id="A0A934SYY3"/>
<evidence type="ECO:0000259" key="1">
    <source>
        <dbReference type="Pfam" id="PF12697"/>
    </source>
</evidence>
<name>A0A934SYY3_9BURK</name>
<comment type="caution">
    <text evidence="2">The sequence shown here is derived from an EMBL/GenBank/DDBJ whole genome shotgun (WGS) entry which is preliminary data.</text>
</comment>
<dbReference type="Pfam" id="PF12697">
    <property type="entry name" value="Abhydrolase_6"/>
    <property type="match status" value="1"/>
</dbReference>
<dbReference type="InterPro" id="IPR029058">
    <property type="entry name" value="AB_hydrolase_fold"/>
</dbReference>
<keyword evidence="3" id="KW-1185">Reference proteome</keyword>
<dbReference type="InterPro" id="IPR000073">
    <property type="entry name" value="AB_hydrolase_1"/>
</dbReference>
<evidence type="ECO:0000313" key="3">
    <source>
        <dbReference type="Proteomes" id="UP000622890"/>
    </source>
</evidence>
<proteinExistence type="predicted"/>
<dbReference type="GO" id="GO:0016787">
    <property type="term" value="F:hydrolase activity"/>
    <property type="evidence" value="ECO:0007669"/>
    <property type="project" value="UniProtKB-KW"/>
</dbReference>
<protein>
    <submittedName>
        <fullName evidence="2">Alpha/beta hydrolase</fullName>
    </submittedName>
</protein>
<gene>
    <name evidence="2" type="ORF">JJB74_11505</name>
</gene>
<keyword evidence="2" id="KW-0378">Hydrolase</keyword>
<accession>A0A934SYY3</accession>
<organism evidence="2 3">
    <name type="scientific">Noviherbaspirillum pedocola</name>
    <dbReference type="NCBI Taxonomy" id="2801341"/>
    <lineage>
        <taxon>Bacteria</taxon>
        <taxon>Pseudomonadati</taxon>
        <taxon>Pseudomonadota</taxon>
        <taxon>Betaproteobacteria</taxon>
        <taxon>Burkholderiales</taxon>
        <taxon>Oxalobacteraceae</taxon>
        <taxon>Noviherbaspirillum</taxon>
    </lineage>
</organism>
<dbReference type="SUPFAM" id="SSF53474">
    <property type="entry name" value="alpha/beta-Hydrolases"/>
    <property type="match status" value="1"/>
</dbReference>
<evidence type="ECO:0000313" key="2">
    <source>
        <dbReference type="EMBL" id="MBK4735239.1"/>
    </source>
</evidence>